<reference evidence="9 10" key="1">
    <citation type="journal article" date="2010" name="Science">
        <title>Genomic analysis of organismal complexity in the multicellular green alga Volvox carteri.</title>
        <authorList>
            <person name="Prochnik S.E."/>
            <person name="Umen J."/>
            <person name="Nedelcu A.M."/>
            <person name="Hallmann A."/>
            <person name="Miller S.M."/>
            <person name="Nishii I."/>
            <person name="Ferris P."/>
            <person name="Kuo A."/>
            <person name="Mitros T."/>
            <person name="Fritz-Laylin L.K."/>
            <person name="Hellsten U."/>
            <person name="Chapman J."/>
            <person name="Simakov O."/>
            <person name="Rensing S.A."/>
            <person name="Terry A."/>
            <person name="Pangilinan J."/>
            <person name="Kapitonov V."/>
            <person name="Jurka J."/>
            <person name="Salamov A."/>
            <person name="Shapiro H."/>
            <person name="Schmutz J."/>
            <person name="Grimwood J."/>
            <person name="Lindquist E."/>
            <person name="Lucas S."/>
            <person name="Grigoriev I.V."/>
            <person name="Schmitt R."/>
            <person name="Kirk D."/>
            <person name="Rokhsar D.S."/>
        </authorList>
    </citation>
    <scope>NUCLEOTIDE SEQUENCE [LARGE SCALE GENOMIC DNA]</scope>
    <source>
        <strain evidence="10">f. Nagariensis / Eve</strain>
    </source>
</reference>
<dbReference type="GO" id="GO:0004016">
    <property type="term" value="F:adenylate cyclase activity"/>
    <property type="evidence" value="ECO:0007669"/>
    <property type="project" value="TreeGrafter"/>
</dbReference>
<dbReference type="GO" id="GO:0001653">
    <property type="term" value="F:peptide receptor activity"/>
    <property type="evidence" value="ECO:0007669"/>
    <property type="project" value="TreeGrafter"/>
</dbReference>
<evidence type="ECO:0000313" key="10">
    <source>
        <dbReference type="Proteomes" id="UP000001058"/>
    </source>
</evidence>
<proteinExistence type="predicted"/>
<dbReference type="KEGG" id="vcn:VOLCADRAFT_32554"/>
<evidence type="ECO:0000256" key="3">
    <source>
        <dbReference type="ARBA" id="ARBA00022741"/>
    </source>
</evidence>
<name>D8TMC1_VOLCA</name>
<feature type="region of interest" description="Disordered" evidence="7">
    <location>
        <begin position="86"/>
        <end position="111"/>
    </location>
</feature>
<keyword evidence="3" id="KW-0547">Nucleotide-binding</keyword>
<comment type="subcellular location">
    <subcellularLocation>
        <location evidence="1">Membrane</location>
    </subcellularLocation>
</comment>
<dbReference type="PROSITE" id="PS50125">
    <property type="entry name" value="GUANYLATE_CYCLASE_2"/>
    <property type="match status" value="1"/>
</dbReference>
<keyword evidence="5" id="KW-0472">Membrane</keyword>
<protein>
    <submittedName>
        <fullName evidence="9">Guanylyl and adenylyl cyclase family member</fullName>
    </submittedName>
</protein>
<dbReference type="SUPFAM" id="SSF55073">
    <property type="entry name" value="Nucleotide cyclase"/>
    <property type="match status" value="1"/>
</dbReference>
<dbReference type="GO" id="GO:0004383">
    <property type="term" value="F:guanylate cyclase activity"/>
    <property type="evidence" value="ECO:0007669"/>
    <property type="project" value="TreeGrafter"/>
</dbReference>
<feature type="domain" description="Guanylate cyclase" evidence="8">
    <location>
        <begin position="37"/>
        <end position="160"/>
    </location>
</feature>
<dbReference type="eggNOG" id="KOG4171">
    <property type="taxonomic scope" value="Eukaryota"/>
</dbReference>
<evidence type="ECO:0000256" key="1">
    <source>
        <dbReference type="ARBA" id="ARBA00004370"/>
    </source>
</evidence>
<dbReference type="Pfam" id="PF00211">
    <property type="entry name" value="Guanylate_cyc"/>
    <property type="match status" value="1"/>
</dbReference>
<evidence type="ECO:0000256" key="7">
    <source>
        <dbReference type="SAM" id="MobiDB-lite"/>
    </source>
</evidence>
<dbReference type="InterPro" id="IPR029787">
    <property type="entry name" value="Nucleotide_cyclase"/>
</dbReference>
<dbReference type="InParanoid" id="D8TMC1"/>
<dbReference type="Gene3D" id="3.30.70.1230">
    <property type="entry name" value="Nucleotide cyclase"/>
    <property type="match status" value="1"/>
</dbReference>
<organism evidence="10">
    <name type="scientific">Volvox carteri f. nagariensis</name>
    <dbReference type="NCBI Taxonomy" id="3068"/>
    <lineage>
        <taxon>Eukaryota</taxon>
        <taxon>Viridiplantae</taxon>
        <taxon>Chlorophyta</taxon>
        <taxon>core chlorophytes</taxon>
        <taxon>Chlorophyceae</taxon>
        <taxon>CS clade</taxon>
        <taxon>Chlamydomonadales</taxon>
        <taxon>Volvocaceae</taxon>
        <taxon>Volvox</taxon>
    </lineage>
</organism>
<dbReference type="OrthoDB" id="548029at2759"/>
<keyword evidence="2" id="KW-0812">Transmembrane</keyword>
<evidence type="ECO:0000256" key="4">
    <source>
        <dbReference type="ARBA" id="ARBA00022989"/>
    </source>
</evidence>
<dbReference type="Gene3D" id="6.10.250.780">
    <property type="match status" value="1"/>
</dbReference>
<evidence type="ECO:0000313" key="9">
    <source>
        <dbReference type="EMBL" id="EFJ51618.1"/>
    </source>
</evidence>
<gene>
    <name evidence="9" type="primary">cyc21</name>
    <name evidence="9" type="ORF">VOLCADRAFT_32554</name>
</gene>
<evidence type="ECO:0000256" key="2">
    <source>
        <dbReference type="ARBA" id="ARBA00022692"/>
    </source>
</evidence>
<dbReference type="RefSeq" id="XP_002947570.1">
    <property type="nucleotide sequence ID" value="XM_002947524.1"/>
</dbReference>
<feature type="non-terminal residue" evidence="9">
    <location>
        <position position="207"/>
    </location>
</feature>
<accession>D8TMC1</accession>
<dbReference type="GO" id="GO:0035556">
    <property type="term" value="P:intracellular signal transduction"/>
    <property type="evidence" value="ECO:0007669"/>
    <property type="project" value="InterPro"/>
</dbReference>
<keyword evidence="6" id="KW-0456">Lyase</keyword>
<keyword evidence="4" id="KW-1133">Transmembrane helix</keyword>
<dbReference type="STRING" id="3068.D8TMC1"/>
<dbReference type="PANTHER" id="PTHR11920">
    <property type="entry name" value="GUANYLYL CYCLASE"/>
    <property type="match status" value="1"/>
</dbReference>
<dbReference type="CDD" id="cd07302">
    <property type="entry name" value="CHD"/>
    <property type="match status" value="1"/>
</dbReference>
<feature type="non-terminal residue" evidence="9">
    <location>
        <position position="1"/>
    </location>
</feature>
<dbReference type="PANTHER" id="PTHR11920:SF335">
    <property type="entry name" value="GUANYLATE CYCLASE"/>
    <property type="match status" value="1"/>
</dbReference>
<dbReference type="EMBL" id="GL378327">
    <property type="protein sequence ID" value="EFJ51618.1"/>
    <property type="molecule type" value="Genomic_DNA"/>
</dbReference>
<dbReference type="GeneID" id="9624859"/>
<sequence>EERQRSEQLLHQMIPRHIADALRRGERVNAEIYPEATILFSDVVNFTTIAAGSTAMEVCTMLDSLYNEFDELIDKYPSLYKLSNVPSTPLSRSPAPRPLSHARIPDPSGDPNLDLDLVGSRRVTTNMGAPIQIRVGIHTGSVVGGVVGRKMPRFHLFGDTGGASRMESHGLAGAVHISAASRALITNPAKYLITERGEIAVKGKGLM</sequence>
<dbReference type="AlphaFoldDB" id="D8TMC1"/>
<dbReference type="SMART" id="SM00044">
    <property type="entry name" value="CYCc"/>
    <property type="match status" value="1"/>
</dbReference>
<keyword evidence="10" id="KW-1185">Reference proteome</keyword>
<dbReference type="GO" id="GO:0005886">
    <property type="term" value="C:plasma membrane"/>
    <property type="evidence" value="ECO:0007669"/>
    <property type="project" value="TreeGrafter"/>
</dbReference>
<evidence type="ECO:0000259" key="8">
    <source>
        <dbReference type="PROSITE" id="PS50125"/>
    </source>
</evidence>
<evidence type="ECO:0000256" key="5">
    <source>
        <dbReference type="ARBA" id="ARBA00023136"/>
    </source>
</evidence>
<dbReference type="Proteomes" id="UP000001058">
    <property type="component" value="Unassembled WGS sequence"/>
</dbReference>
<dbReference type="GO" id="GO:0007168">
    <property type="term" value="P:receptor guanylyl cyclase signaling pathway"/>
    <property type="evidence" value="ECO:0007669"/>
    <property type="project" value="TreeGrafter"/>
</dbReference>
<evidence type="ECO:0000256" key="6">
    <source>
        <dbReference type="ARBA" id="ARBA00023239"/>
    </source>
</evidence>
<dbReference type="InterPro" id="IPR050401">
    <property type="entry name" value="Cyclic_nucleotide_synthase"/>
</dbReference>
<dbReference type="InterPro" id="IPR001054">
    <property type="entry name" value="A/G_cyclase"/>
</dbReference>
<dbReference type="GO" id="GO:0000166">
    <property type="term" value="F:nucleotide binding"/>
    <property type="evidence" value="ECO:0007669"/>
    <property type="project" value="UniProtKB-KW"/>
</dbReference>